<keyword evidence="10" id="KW-1185">Reference proteome</keyword>
<dbReference type="GO" id="GO:0008821">
    <property type="term" value="F:crossover junction DNA endonuclease activity"/>
    <property type="evidence" value="ECO:0007669"/>
    <property type="project" value="TreeGrafter"/>
</dbReference>
<evidence type="ECO:0000256" key="4">
    <source>
        <dbReference type="ARBA" id="ARBA00022840"/>
    </source>
</evidence>
<feature type="domain" description="RecA family profile 1" evidence="8">
    <location>
        <begin position="85"/>
        <end position="280"/>
    </location>
</feature>
<dbReference type="InterPro" id="IPR016467">
    <property type="entry name" value="DNA_recomb/repair_RecA-like"/>
</dbReference>
<dbReference type="GO" id="GO:0140664">
    <property type="term" value="F:ATP-dependent DNA damage sensor activity"/>
    <property type="evidence" value="ECO:0007669"/>
    <property type="project" value="InterPro"/>
</dbReference>
<dbReference type="InterPro" id="IPR052093">
    <property type="entry name" value="HR_Repair_Mediator"/>
</dbReference>
<dbReference type="GO" id="GO:0005524">
    <property type="term" value="F:ATP binding"/>
    <property type="evidence" value="ECO:0007669"/>
    <property type="project" value="UniProtKB-KW"/>
</dbReference>
<dbReference type="EMBL" id="CAICTM010001616">
    <property type="protein sequence ID" value="CAB9525025.1"/>
    <property type="molecule type" value="Genomic_DNA"/>
</dbReference>
<proteinExistence type="predicted"/>
<dbReference type="GO" id="GO:0033063">
    <property type="term" value="C:Rad51B-Rad51C-Rad51D-XRCC2 complex"/>
    <property type="evidence" value="ECO:0007669"/>
    <property type="project" value="TreeGrafter"/>
</dbReference>
<keyword evidence="4" id="KW-0067">ATP-binding</keyword>
<dbReference type="GO" id="GO:0000707">
    <property type="term" value="P:meiotic DNA recombinase assembly"/>
    <property type="evidence" value="ECO:0007669"/>
    <property type="project" value="TreeGrafter"/>
</dbReference>
<evidence type="ECO:0000259" key="8">
    <source>
        <dbReference type="PROSITE" id="PS50162"/>
    </source>
</evidence>
<evidence type="ECO:0000256" key="7">
    <source>
        <dbReference type="ARBA" id="ARBA00040674"/>
    </source>
</evidence>
<organism evidence="9 10">
    <name type="scientific">Seminavis robusta</name>
    <dbReference type="NCBI Taxonomy" id="568900"/>
    <lineage>
        <taxon>Eukaryota</taxon>
        <taxon>Sar</taxon>
        <taxon>Stramenopiles</taxon>
        <taxon>Ochrophyta</taxon>
        <taxon>Bacillariophyta</taxon>
        <taxon>Bacillariophyceae</taxon>
        <taxon>Bacillariophycidae</taxon>
        <taxon>Naviculales</taxon>
        <taxon>Naviculaceae</taxon>
        <taxon>Seminavis</taxon>
    </lineage>
</organism>
<dbReference type="PANTHER" id="PTHR46239:SF1">
    <property type="entry name" value="DNA REPAIR PROTEIN RAD51 HOMOLOG 3"/>
    <property type="match status" value="1"/>
</dbReference>
<keyword evidence="5" id="KW-0234">DNA repair</keyword>
<comment type="subcellular location">
    <subcellularLocation>
        <location evidence="1">Nucleus</location>
    </subcellularLocation>
</comment>
<name>A0A9N8HU79_9STRA</name>
<dbReference type="GO" id="GO:0007131">
    <property type="term" value="P:reciprocal meiotic recombination"/>
    <property type="evidence" value="ECO:0007669"/>
    <property type="project" value="TreeGrafter"/>
</dbReference>
<dbReference type="SUPFAM" id="SSF52540">
    <property type="entry name" value="P-loop containing nucleoside triphosphate hydrolases"/>
    <property type="match status" value="1"/>
</dbReference>
<dbReference type="PIRSF" id="PIRSF005856">
    <property type="entry name" value="Rad51"/>
    <property type="match status" value="1"/>
</dbReference>
<dbReference type="OrthoDB" id="5957327at2759"/>
<evidence type="ECO:0000256" key="3">
    <source>
        <dbReference type="ARBA" id="ARBA00022763"/>
    </source>
</evidence>
<dbReference type="Pfam" id="PF08423">
    <property type="entry name" value="Rad51"/>
    <property type="match status" value="2"/>
</dbReference>
<evidence type="ECO:0000256" key="2">
    <source>
        <dbReference type="ARBA" id="ARBA00022741"/>
    </source>
</evidence>
<dbReference type="GO" id="GO:0000400">
    <property type="term" value="F:four-way junction DNA binding"/>
    <property type="evidence" value="ECO:0007669"/>
    <property type="project" value="TreeGrafter"/>
</dbReference>
<dbReference type="AlphaFoldDB" id="A0A9N8HU79"/>
<reference evidence="9" key="1">
    <citation type="submission" date="2020-06" db="EMBL/GenBank/DDBJ databases">
        <authorList>
            <consortium name="Plant Systems Biology data submission"/>
        </authorList>
    </citation>
    <scope>NUCLEOTIDE SEQUENCE</scope>
    <source>
        <strain evidence="9">D6</strain>
    </source>
</reference>
<dbReference type="GO" id="GO:0033065">
    <property type="term" value="C:Rad51C-XRCC3 complex"/>
    <property type="evidence" value="ECO:0007669"/>
    <property type="project" value="TreeGrafter"/>
</dbReference>
<dbReference type="Proteomes" id="UP001153069">
    <property type="component" value="Unassembled WGS sequence"/>
</dbReference>
<dbReference type="InterPro" id="IPR027417">
    <property type="entry name" value="P-loop_NTPase"/>
</dbReference>
<dbReference type="PANTHER" id="PTHR46239">
    <property type="entry name" value="DNA REPAIR PROTEIN RAD51 HOMOLOG 3 RAD51C"/>
    <property type="match status" value="1"/>
</dbReference>
<comment type="caution">
    <text evidence="9">The sequence shown here is derived from an EMBL/GenBank/DDBJ whole genome shotgun (WGS) entry which is preliminary data.</text>
</comment>
<gene>
    <name evidence="9" type="ORF">SEMRO_1618_G286430.1</name>
</gene>
<dbReference type="InterPro" id="IPR013632">
    <property type="entry name" value="Rad51_C"/>
</dbReference>
<dbReference type="SMART" id="SM00382">
    <property type="entry name" value="AAA"/>
    <property type="match status" value="1"/>
</dbReference>
<dbReference type="InterPro" id="IPR003593">
    <property type="entry name" value="AAA+_ATPase"/>
</dbReference>
<sequence length="355" mass="38211">MPDLADLSLRPGTLKLFQQRGFTNTAEVERSRENGGLANLAAELGCSLRQANDLFREISGAAQPMGQAKTASQLLNVPNNNAKMGSRKLVTFCRSVDSMLGGGIALGEVTEIAGVPGSGKTQLAMQLSVDARLPIQYGGVEGTAVYIDTEGSFSPERCYTMASALVDHVKKSAEKRKTQCPPTPQWFQPNTIMQGIHVFRAHDEAAQMSIVMGLPDFLRDQEQQGSPVKAVVVDSIAFHYRCAPPGGNYLARTRSLSTVASLLSDMATKFDLAVIVINQMTTKVATTANTTDTESVLVPALGESWAHATTTRLLIASETNNNNNRTCTLTKSPNRPSGVSTFKILEAGIRDIDRH</sequence>
<dbReference type="Gene3D" id="3.40.50.300">
    <property type="entry name" value="P-loop containing nucleotide triphosphate hydrolases"/>
    <property type="match status" value="1"/>
</dbReference>
<evidence type="ECO:0000313" key="10">
    <source>
        <dbReference type="Proteomes" id="UP001153069"/>
    </source>
</evidence>
<keyword evidence="6" id="KW-0539">Nucleus</keyword>
<keyword evidence="2" id="KW-0547">Nucleotide-binding</keyword>
<keyword evidence="3" id="KW-0227">DNA damage</keyword>
<evidence type="ECO:0000256" key="6">
    <source>
        <dbReference type="ARBA" id="ARBA00023242"/>
    </source>
</evidence>
<evidence type="ECO:0000313" key="9">
    <source>
        <dbReference type="EMBL" id="CAB9525025.1"/>
    </source>
</evidence>
<evidence type="ECO:0000256" key="5">
    <source>
        <dbReference type="ARBA" id="ARBA00023204"/>
    </source>
</evidence>
<dbReference type="PROSITE" id="PS50162">
    <property type="entry name" value="RECA_2"/>
    <property type="match status" value="1"/>
</dbReference>
<dbReference type="GO" id="GO:0005657">
    <property type="term" value="C:replication fork"/>
    <property type="evidence" value="ECO:0007669"/>
    <property type="project" value="TreeGrafter"/>
</dbReference>
<accession>A0A9N8HU79</accession>
<protein>
    <recommendedName>
        <fullName evidence="7">DNA repair protein RAD51 homolog 3</fullName>
    </recommendedName>
</protein>
<dbReference type="CDD" id="cd19492">
    <property type="entry name" value="Rad51C"/>
    <property type="match status" value="1"/>
</dbReference>
<evidence type="ECO:0000256" key="1">
    <source>
        <dbReference type="ARBA" id="ARBA00004123"/>
    </source>
</evidence>
<dbReference type="InterPro" id="IPR020588">
    <property type="entry name" value="RecA_ATP-bd"/>
</dbReference>